<proteinExistence type="predicted"/>
<evidence type="ECO:0000313" key="4">
    <source>
        <dbReference type="Proteomes" id="UP000072520"/>
    </source>
</evidence>
<dbReference type="PRINTS" id="PR00111">
    <property type="entry name" value="ABHYDROLASE"/>
</dbReference>
<dbReference type="Pfam" id="PF00561">
    <property type="entry name" value="Abhydrolase_1"/>
    <property type="match status" value="1"/>
</dbReference>
<keyword evidence="1 3" id="KW-0378">Hydrolase</keyword>
<dbReference type="InterPro" id="IPR029058">
    <property type="entry name" value="AB_hydrolase_fold"/>
</dbReference>
<dbReference type="RefSeq" id="WP_058708160.1">
    <property type="nucleotide sequence ID" value="NZ_LDSI01000002.1"/>
</dbReference>
<dbReference type="Gene3D" id="3.40.50.1820">
    <property type="entry name" value="alpha/beta hydrolase"/>
    <property type="match status" value="1"/>
</dbReference>
<sequence>MSASVIPDAPDGFRHCFARVEGLRFHYVTGGRPDGFPLVLLAGFPESWFAWRKVMPGLMAHFRIVAIDLPGQGDTDKPLAGYDTQTVATRLHAFVASLALGRYFLAGHDVGAWVAFTYAMLYGEEIRALTLMDAGIPGISLPDTLPTDSRQSWKTWHFAFNAVADLPEALLAGRERIYLEWFFREKAADHRCYGEAEINEYERLLKAPGGLRAGLAFYRALSQSAAQNAALAQQTRLTMPVLGLSADQGSIADMAATLKAYGDDIHSQRLADCGHFQPEEQPEATARALIQFFKHYAH</sequence>
<dbReference type="Proteomes" id="UP000072520">
    <property type="component" value="Unassembled WGS sequence"/>
</dbReference>
<organism evidence="3 4">
    <name type="scientific">Pantoea stewartii</name>
    <dbReference type="NCBI Taxonomy" id="66269"/>
    <lineage>
        <taxon>Bacteria</taxon>
        <taxon>Pseudomonadati</taxon>
        <taxon>Pseudomonadota</taxon>
        <taxon>Gammaproteobacteria</taxon>
        <taxon>Enterobacterales</taxon>
        <taxon>Erwiniaceae</taxon>
        <taxon>Pantoea</taxon>
    </lineage>
</organism>
<dbReference type="GO" id="GO:0016787">
    <property type="term" value="F:hydrolase activity"/>
    <property type="evidence" value="ECO:0007669"/>
    <property type="project" value="UniProtKB-KW"/>
</dbReference>
<dbReference type="InterPro" id="IPR000639">
    <property type="entry name" value="Epox_hydrolase-like"/>
</dbReference>
<dbReference type="InterPro" id="IPR000073">
    <property type="entry name" value="AB_hydrolase_1"/>
</dbReference>
<evidence type="ECO:0000259" key="2">
    <source>
        <dbReference type="Pfam" id="PF00561"/>
    </source>
</evidence>
<dbReference type="PANTHER" id="PTHR43329">
    <property type="entry name" value="EPOXIDE HYDROLASE"/>
    <property type="match status" value="1"/>
</dbReference>
<gene>
    <name evidence="3" type="ORF">RSA13_02505</name>
</gene>
<dbReference type="PRINTS" id="PR00412">
    <property type="entry name" value="EPOXHYDRLASE"/>
</dbReference>
<comment type="caution">
    <text evidence="3">The sequence shown here is derived from an EMBL/GenBank/DDBJ whole genome shotgun (WGS) entry which is preliminary data.</text>
</comment>
<evidence type="ECO:0000313" key="3">
    <source>
        <dbReference type="EMBL" id="KTT01308.1"/>
    </source>
</evidence>
<feature type="domain" description="AB hydrolase-1" evidence="2">
    <location>
        <begin position="37"/>
        <end position="280"/>
    </location>
</feature>
<evidence type="ECO:0000256" key="1">
    <source>
        <dbReference type="ARBA" id="ARBA00022801"/>
    </source>
</evidence>
<dbReference type="AlphaFoldDB" id="A0AB34VLD6"/>
<protein>
    <submittedName>
        <fullName evidence="3">Hydrolase</fullName>
    </submittedName>
</protein>
<dbReference type="EMBL" id="LDSI01000002">
    <property type="protein sequence ID" value="KTT01308.1"/>
    <property type="molecule type" value="Genomic_DNA"/>
</dbReference>
<dbReference type="SUPFAM" id="SSF53474">
    <property type="entry name" value="alpha/beta-Hydrolases"/>
    <property type="match status" value="1"/>
</dbReference>
<accession>A0AB34VLD6</accession>
<name>A0AB34VLD6_9GAMM</name>
<reference evidence="3 4" key="1">
    <citation type="journal article" date="2016" name="Front. Microbiol.">
        <title>Genomic Resource of Rice Seed Associated Bacteria.</title>
        <authorList>
            <person name="Midha S."/>
            <person name="Bansal K."/>
            <person name="Sharma S."/>
            <person name="Kumar N."/>
            <person name="Patil P.P."/>
            <person name="Chaudhry V."/>
            <person name="Patil P.B."/>
        </authorList>
    </citation>
    <scope>NUCLEOTIDE SEQUENCE [LARGE SCALE GENOMIC DNA]</scope>
    <source>
        <strain evidence="3 4">RSA13</strain>
    </source>
</reference>